<dbReference type="Pfam" id="PF03567">
    <property type="entry name" value="Sulfotransfer_2"/>
    <property type="match status" value="1"/>
</dbReference>
<evidence type="ECO:0000313" key="2">
    <source>
        <dbReference type="Proteomes" id="UP000199021"/>
    </source>
</evidence>
<dbReference type="PANTHER" id="PTHR32301">
    <property type="entry name" value="COUNTIN RECEPTOR CNR3-RELATED"/>
    <property type="match status" value="1"/>
</dbReference>
<keyword evidence="1" id="KW-0808">Transferase</keyword>
<gene>
    <name evidence="1" type="ORF">SAMN05444359_106174</name>
</gene>
<keyword evidence="2" id="KW-1185">Reference proteome</keyword>
<protein>
    <submittedName>
        <fullName evidence="1">Sulfotransferase family protein</fullName>
    </submittedName>
</protein>
<organism evidence="1 2">
    <name type="scientific">Neolewinella agarilytica</name>
    <dbReference type="NCBI Taxonomy" id="478744"/>
    <lineage>
        <taxon>Bacteria</taxon>
        <taxon>Pseudomonadati</taxon>
        <taxon>Bacteroidota</taxon>
        <taxon>Saprospiria</taxon>
        <taxon>Saprospirales</taxon>
        <taxon>Lewinellaceae</taxon>
        <taxon>Neolewinella</taxon>
    </lineage>
</organism>
<dbReference type="PANTHER" id="PTHR32301:SF6">
    <property type="entry name" value="GOLVESIN-RELATED"/>
    <property type="match status" value="1"/>
</dbReference>
<accession>A0A1H9DXW1</accession>
<dbReference type="RefSeq" id="WP_090166870.1">
    <property type="nucleotide sequence ID" value="NZ_FOFB01000006.1"/>
</dbReference>
<dbReference type="EMBL" id="FOFB01000006">
    <property type="protein sequence ID" value="SEQ18305.1"/>
    <property type="molecule type" value="Genomic_DNA"/>
</dbReference>
<name>A0A1H9DXW1_9BACT</name>
<dbReference type="OrthoDB" id="1407035at2"/>
<dbReference type="InterPro" id="IPR005331">
    <property type="entry name" value="Sulfotransferase"/>
</dbReference>
<dbReference type="Gene3D" id="3.40.50.300">
    <property type="entry name" value="P-loop containing nucleotide triphosphate hydrolases"/>
    <property type="match status" value="1"/>
</dbReference>
<dbReference type="GO" id="GO:0016020">
    <property type="term" value="C:membrane"/>
    <property type="evidence" value="ECO:0007669"/>
    <property type="project" value="InterPro"/>
</dbReference>
<sequence>MDIASSIKKALSGEFFYLKNKPKSILFDHLPKCAGTTINSYLKKFYPYRLTYHIKSNKKEDYVQNFLNLDSSKQKSYKFIYGHRANQLIPFTDENKIVVTVMREPVDRIVSHYYYVKRNSKHQFHQEIMGKDVSLEEYCSTNLGKELNNWYVYHFTGLTKAEINQNPESSAQAALKYIEKNYGLIGFQDQLPAFFSALQLKAGISSAGFNEQNSKNTTSNRPQSKVISDLARKNILNYNKADVLLFSLLFNRRKNGVVHL</sequence>
<evidence type="ECO:0000313" key="1">
    <source>
        <dbReference type="EMBL" id="SEQ18305.1"/>
    </source>
</evidence>
<proteinExistence type="predicted"/>
<dbReference type="SUPFAM" id="SSF52540">
    <property type="entry name" value="P-loop containing nucleoside triphosphate hydrolases"/>
    <property type="match status" value="1"/>
</dbReference>
<dbReference type="Proteomes" id="UP000199021">
    <property type="component" value="Unassembled WGS sequence"/>
</dbReference>
<dbReference type="InterPro" id="IPR053259">
    <property type="entry name" value="Golvesin-related_Golgi"/>
</dbReference>
<dbReference type="InterPro" id="IPR027417">
    <property type="entry name" value="P-loop_NTPase"/>
</dbReference>
<dbReference type="STRING" id="478744.SAMN05444359_106174"/>
<dbReference type="GO" id="GO:0008146">
    <property type="term" value="F:sulfotransferase activity"/>
    <property type="evidence" value="ECO:0007669"/>
    <property type="project" value="InterPro"/>
</dbReference>
<dbReference type="AlphaFoldDB" id="A0A1H9DXW1"/>
<dbReference type="InParanoid" id="A0A1H9DXW1"/>
<reference evidence="2" key="1">
    <citation type="submission" date="2016-10" db="EMBL/GenBank/DDBJ databases">
        <authorList>
            <person name="Varghese N."/>
            <person name="Submissions S."/>
        </authorList>
    </citation>
    <scope>NUCLEOTIDE SEQUENCE [LARGE SCALE GENOMIC DNA]</scope>
    <source>
        <strain evidence="2">DSM 24740</strain>
    </source>
</reference>